<keyword evidence="3" id="KW-0227">DNA damage</keyword>
<evidence type="ECO:0000256" key="1">
    <source>
        <dbReference type="ARBA" id="ARBA00008136"/>
    </source>
</evidence>
<feature type="non-terminal residue" evidence="9">
    <location>
        <position position="1"/>
    </location>
</feature>
<reference evidence="9 10" key="2">
    <citation type="journal article" date="2017" name="Front. Plant Sci.">
        <title>Gene Classification and Mining of Molecular Markers Useful in Red Clover (Trifolium pratense) Breeding.</title>
        <authorList>
            <person name="Istvanek J."/>
            <person name="Dluhosova J."/>
            <person name="Dluhos P."/>
            <person name="Patkova L."/>
            <person name="Nedelnik J."/>
            <person name="Repkova J."/>
        </authorList>
    </citation>
    <scope>NUCLEOTIDE SEQUENCE [LARGE SCALE GENOMIC DNA]</scope>
    <source>
        <strain evidence="10">cv. Tatra</strain>
        <tissue evidence="9">Young leaves</tissue>
    </source>
</reference>
<evidence type="ECO:0000256" key="7">
    <source>
        <dbReference type="ARBA" id="ARBA00023239"/>
    </source>
</evidence>
<comment type="similarity">
    <text evidence="1">Belongs to the SOS response-associated peptidase family.</text>
</comment>
<dbReference type="Proteomes" id="UP000236291">
    <property type="component" value="Unassembled WGS sequence"/>
</dbReference>
<dbReference type="GO" id="GO:0006508">
    <property type="term" value="P:proteolysis"/>
    <property type="evidence" value="ECO:0007669"/>
    <property type="project" value="UniProtKB-KW"/>
</dbReference>
<feature type="region of interest" description="Disordered" evidence="8">
    <location>
        <begin position="220"/>
        <end position="266"/>
    </location>
</feature>
<keyword evidence="2" id="KW-0645">Protease</keyword>
<evidence type="ECO:0000256" key="6">
    <source>
        <dbReference type="ARBA" id="ARBA00023125"/>
    </source>
</evidence>
<evidence type="ECO:0008006" key="11">
    <source>
        <dbReference type="Google" id="ProtNLM"/>
    </source>
</evidence>
<evidence type="ECO:0000256" key="5">
    <source>
        <dbReference type="ARBA" id="ARBA00023124"/>
    </source>
</evidence>
<dbReference type="GO" id="GO:0106300">
    <property type="term" value="P:protein-DNA covalent cross-linking repair"/>
    <property type="evidence" value="ECO:0007669"/>
    <property type="project" value="InterPro"/>
</dbReference>
<dbReference type="GO" id="GO:0016829">
    <property type="term" value="F:lyase activity"/>
    <property type="evidence" value="ECO:0007669"/>
    <property type="project" value="UniProtKB-KW"/>
</dbReference>
<evidence type="ECO:0000313" key="9">
    <source>
        <dbReference type="EMBL" id="PNY14779.1"/>
    </source>
</evidence>
<evidence type="ECO:0000256" key="3">
    <source>
        <dbReference type="ARBA" id="ARBA00022763"/>
    </source>
</evidence>
<dbReference type="InterPro" id="IPR036590">
    <property type="entry name" value="SRAP-like"/>
</dbReference>
<dbReference type="SUPFAM" id="SSF143081">
    <property type="entry name" value="BB1717-like"/>
    <property type="match status" value="1"/>
</dbReference>
<dbReference type="InterPro" id="IPR003738">
    <property type="entry name" value="SRAP"/>
</dbReference>
<dbReference type="PANTHER" id="PTHR13604:SF0">
    <property type="entry name" value="ABASIC SITE PROCESSING PROTEIN HMCES"/>
    <property type="match status" value="1"/>
</dbReference>
<feature type="compositionally biased region" description="Polar residues" evidence="8">
    <location>
        <begin position="254"/>
        <end position="266"/>
    </location>
</feature>
<keyword evidence="6" id="KW-0238">DNA-binding</keyword>
<keyword evidence="4" id="KW-0378">Hydrolase</keyword>
<protein>
    <recommendedName>
        <fullName evidence="11">Embryonic stem cell-specific 5-hydroxymethylcytosine-binding protein</fullName>
    </recommendedName>
</protein>
<feature type="compositionally biased region" description="Basic and acidic residues" evidence="8">
    <location>
        <begin position="220"/>
        <end position="253"/>
    </location>
</feature>
<dbReference type="Pfam" id="PF02586">
    <property type="entry name" value="SRAP"/>
    <property type="match status" value="1"/>
</dbReference>
<dbReference type="EMBL" id="ASHM01007132">
    <property type="protein sequence ID" value="PNY14779.1"/>
    <property type="molecule type" value="Genomic_DNA"/>
</dbReference>
<evidence type="ECO:0000256" key="8">
    <source>
        <dbReference type="SAM" id="MobiDB-lite"/>
    </source>
</evidence>
<sequence length="437" mass="49242">RPSNNVSPGFNVPIIRREDGSENEGHVVQCMKWGLIPSFTKKTEKPDHYKMFNARSESIDEKASFRRLLPKNRCLVAVDGFYEWKKDGSKKQPYYIHFKDGRPLVFAALYDSWQNSEGEILYTFTIVTTSSSSAFQSLHDRMPVILGDKVSTDTWLSSTSGFKSVMKPYEESDLSWYPVTPAMGKPSFDGPECIKEIQIKTEGNIPISKFFSRKRAVDEDTKPEHKVCHEPVKIEQTKDLSEEAKTEEERDSNLKSSGSSPSQNVTKFPIKREYDSISFDSKPSLANIDQVSVNPAKKKEKAKTVDDKQPTLFSYFGKSLPRSCEASVKPALGGYRSDVWVRYLLLVLRVRHFGCISLFPCPFDCGLKVNDPSRSVSFCGKNQDPKTLESFFCVLLNKIICAILPADRVAVALVIVSVIHIGCCGQRFARNRHFAAG</sequence>
<accession>A0A2K3PHK7</accession>
<dbReference type="STRING" id="57577.A0A2K3PHK7"/>
<name>A0A2K3PHK7_TRIPR</name>
<dbReference type="AlphaFoldDB" id="A0A2K3PHK7"/>
<dbReference type="GO" id="GO:0008233">
    <property type="term" value="F:peptidase activity"/>
    <property type="evidence" value="ECO:0007669"/>
    <property type="project" value="UniProtKB-KW"/>
</dbReference>
<dbReference type="GO" id="GO:0003697">
    <property type="term" value="F:single-stranded DNA binding"/>
    <property type="evidence" value="ECO:0007669"/>
    <property type="project" value="InterPro"/>
</dbReference>
<keyword evidence="7" id="KW-0456">Lyase</keyword>
<organism evidence="9 10">
    <name type="scientific">Trifolium pratense</name>
    <name type="common">Red clover</name>
    <dbReference type="NCBI Taxonomy" id="57577"/>
    <lineage>
        <taxon>Eukaryota</taxon>
        <taxon>Viridiplantae</taxon>
        <taxon>Streptophyta</taxon>
        <taxon>Embryophyta</taxon>
        <taxon>Tracheophyta</taxon>
        <taxon>Spermatophyta</taxon>
        <taxon>Magnoliopsida</taxon>
        <taxon>eudicotyledons</taxon>
        <taxon>Gunneridae</taxon>
        <taxon>Pentapetalae</taxon>
        <taxon>rosids</taxon>
        <taxon>fabids</taxon>
        <taxon>Fabales</taxon>
        <taxon>Fabaceae</taxon>
        <taxon>Papilionoideae</taxon>
        <taxon>50 kb inversion clade</taxon>
        <taxon>NPAAA clade</taxon>
        <taxon>Hologalegina</taxon>
        <taxon>IRL clade</taxon>
        <taxon>Trifolieae</taxon>
        <taxon>Trifolium</taxon>
    </lineage>
</organism>
<dbReference type="Gene3D" id="3.90.1680.10">
    <property type="entry name" value="SOS response associated peptidase-like"/>
    <property type="match status" value="1"/>
</dbReference>
<comment type="caution">
    <text evidence="9">The sequence shown here is derived from an EMBL/GenBank/DDBJ whole genome shotgun (WGS) entry which is preliminary data.</text>
</comment>
<dbReference type="PANTHER" id="PTHR13604">
    <property type="entry name" value="DC12-RELATED"/>
    <property type="match status" value="1"/>
</dbReference>
<gene>
    <name evidence="9" type="ORF">L195_g011465</name>
</gene>
<evidence type="ECO:0000313" key="10">
    <source>
        <dbReference type="Proteomes" id="UP000236291"/>
    </source>
</evidence>
<keyword evidence="5" id="KW-0190">Covalent protein-DNA linkage</keyword>
<evidence type="ECO:0000256" key="4">
    <source>
        <dbReference type="ARBA" id="ARBA00022801"/>
    </source>
</evidence>
<reference evidence="9 10" key="1">
    <citation type="journal article" date="2014" name="Am. J. Bot.">
        <title>Genome assembly and annotation for red clover (Trifolium pratense; Fabaceae).</title>
        <authorList>
            <person name="Istvanek J."/>
            <person name="Jaros M."/>
            <person name="Krenek A."/>
            <person name="Repkova J."/>
        </authorList>
    </citation>
    <scope>NUCLEOTIDE SEQUENCE [LARGE SCALE GENOMIC DNA]</scope>
    <source>
        <strain evidence="10">cv. Tatra</strain>
        <tissue evidence="9">Young leaves</tissue>
    </source>
</reference>
<evidence type="ECO:0000256" key="2">
    <source>
        <dbReference type="ARBA" id="ARBA00022670"/>
    </source>
</evidence>
<proteinExistence type="inferred from homology"/>